<proteinExistence type="inferred from homology"/>
<feature type="non-terminal residue" evidence="4">
    <location>
        <position position="1403"/>
    </location>
</feature>
<dbReference type="Gene3D" id="3.40.50.300">
    <property type="entry name" value="P-loop containing nucleotide triphosphate hydrolases"/>
    <property type="match status" value="1"/>
</dbReference>
<feature type="region of interest" description="Disordered" evidence="2">
    <location>
        <begin position="1"/>
        <end position="34"/>
    </location>
</feature>
<keyword evidence="1" id="KW-0234">DNA repair</keyword>
<keyword evidence="1" id="KW-0067">ATP-binding</keyword>
<feature type="region of interest" description="Disordered" evidence="2">
    <location>
        <begin position="670"/>
        <end position="693"/>
    </location>
</feature>
<evidence type="ECO:0000256" key="1">
    <source>
        <dbReference type="RuleBase" id="RU363044"/>
    </source>
</evidence>
<organism evidence="4 5">
    <name type="scientific">Prorocentrum cordatum</name>
    <dbReference type="NCBI Taxonomy" id="2364126"/>
    <lineage>
        <taxon>Eukaryota</taxon>
        <taxon>Sar</taxon>
        <taxon>Alveolata</taxon>
        <taxon>Dinophyceae</taxon>
        <taxon>Prorocentrales</taxon>
        <taxon>Prorocentraceae</taxon>
        <taxon>Prorocentrum</taxon>
    </lineage>
</organism>
<comment type="cofactor">
    <cofactor evidence="1">
        <name>Mg(2+)</name>
        <dbReference type="ChEBI" id="CHEBI:18420"/>
    </cofactor>
</comment>
<dbReference type="InterPro" id="IPR027417">
    <property type="entry name" value="P-loop_NTPase"/>
</dbReference>
<keyword evidence="1" id="KW-0378">Hydrolase</keyword>
<name>A0ABN9QGG1_9DINO</name>
<evidence type="ECO:0000259" key="3">
    <source>
        <dbReference type="Pfam" id="PF05970"/>
    </source>
</evidence>
<keyword evidence="1" id="KW-0547">Nucleotide-binding</keyword>
<keyword evidence="5" id="KW-1185">Reference proteome</keyword>
<reference evidence="4" key="1">
    <citation type="submission" date="2023-10" db="EMBL/GenBank/DDBJ databases">
        <authorList>
            <person name="Chen Y."/>
            <person name="Shah S."/>
            <person name="Dougan E. K."/>
            <person name="Thang M."/>
            <person name="Chan C."/>
        </authorList>
    </citation>
    <scope>NUCLEOTIDE SEQUENCE [LARGE SCALE GENOMIC DNA]</scope>
</reference>
<dbReference type="EC" id="5.6.2.3" evidence="1"/>
<sequence length="1403" mass="157197">MEDPTARPTPHVDPDTAPPPVRPETTDELHPDSDDVNLHCAATDFSTGALDADRAACEFAAKLELLILQTFHICTHNRRTTPFVPPAQPRWGADLDFLCVLYDSWRRMELTRKAGAHVRRRGFQTSVNLVCQATGTQLRSAFDSMGDRAGFRECLLSDNAPASLREAVRNLLFFSSDVVGSEGARQQLRHEQMGDMLRFGGIGGFLTPNVADTRNPLAVILHAGGMNMIASLSGPIEDQARLSTHSHMVLHFVNRTSQSWLRSVLRKDTAEARSTLQRWQRAVLQAVEALQITYSATVPLHFVDHASEAPPLKSTPYLERWQREDKFDGDLEGDREGPTRSQVFATATHDDATTQAEAAAYAAAFAEDHWNISSLSGHIHQHHDTCFKYIENGISRKPQHCRFGFVHFVRLWLPSTTDSPGQGEAKERIVERLLARVGKEPQLPRVRGQPPIDTQSMPILADTGLFTDGSLGASVEPDDRQARRGRINTVRFNPREGSTTMAGKVAHRGNLDYQDCRHTLTDGYEYDNSEDYLRPALAIRTNLVYSVVESIRSGIQTSFYTCDYNTKPNMTCGPLLQHLTHGMEQLEAHMKKEHDTAAMTAYLQMGAVHNADCRPGALARPPTAATNATPAEDPAARLSTDDFYDDWLHRGAFVDDDAHLGLQAARADAGDIGDPAGADPECDDGTERDTPTGVQYKPHVRVRDSDVLDVVHRHLSAGKLDKRSGDRFVRIQEFLNAKAHLYEHLRVRVAPPEHGHAEIPDDDDETPLEAAFHPDTPWGCSPAMCARKLMAERLPHRVGHTDTYRIPQDQYEATLFCTSPLQALWDFAAGRGQLAEFRTSAGRRQLLMDVPTRLVQRVFLHGPGGSGQTFFMTQVVLPVYDHFFPGCTRGFAAQNSAARLIGGATFHFMAGLTRQQTLTRKRPSRQAQEKMRHLSGQLALAMIDEASLADPQLLTVLNAIADWGRHSSRNLDPASFTDATFGNVLAQIVVGDFMQLNPVRTHSLLQTFLRGTAIHMPRAPTYDGMDKDQRIEKERLDKEGWDIFDRLSESVILFHGWHRFAPGDPLPEILKIMRTPGGQKLPPSLKEQLAARCVLHHDVDQRADPSYILHDESGAPTAMPGFFAQGYHSAINWETVGALWLPAVCDRVHRYLQPCGQLLYYVQAVDIPHQAVYRSRPDMYTDALQVANMSSKTPGWVLLDRLPRYVEFRADDATEDYTGLKKPGVWHLEPTRDTWTFQWQVRATVNHPRAMPTHRLQKHDVHMTRCQLPTAPERVGTLQSMQGKTVREPSGQPIGHTIDLRKPDYMSDPEYKQHLYVILGRSQRLSRSLFENFPRLPEPDADGNEFDWHWFEEGNLMDPLGSNCDFAVLHANFTNVDLAVLPMTPGEIQERLQDPFTGFSCPQ</sequence>
<dbReference type="EMBL" id="CAUYUJ010003376">
    <property type="protein sequence ID" value="CAK0805075.1"/>
    <property type="molecule type" value="Genomic_DNA"/>
</dbReference>
<comment type="caution">
    <text evidence="4">The sequence shown here is derived from an EMBL/GenBank/DDBJ whole genome shotgun (WGS) entry which is preliminary data.</text>
</comment>
<dbReference type="Pfam" id="PF05970">
    <property type="entry name" value="PIF1"/>
    <property type="match status" value="1"/>
</dbReference>
<protein>
    <recommendedName>
        <fullName evidence="1">ATP-dependent DNA helicase</fullName>
        <ecNumber evidence="1">5.6.2.3</ecNumber>
    </recommendedName>
</protein>
<dbReference type="InterPro" id="IPR010285">
    <property type="entry name" value="DNA_helicase_pif1-like_DEAD"/>
</dbReference>
<evidence type="ECO:0000256" key="2">
    <source>
        <dbReference type="SAM" id="MobiDB-lite"/>
    </source>
</evidence>
<feature type="compositionally biased region" description="Basic and acidic residues" evidence="2">
    <location>
        <begin position="24"/>
        <end position="34"/>
    </location>
</feature>
<accession>A0ABN9QGG1</accession>
<evidence type="ECO:0000313" key="5">
    <source>
        <dbReference type="Proteomes" id="UP001189429"/>
    </source>
</evidence>
<evidence type="ECO:0000313" key="4">
    <source>
        <dbReference type="EMBL" id="CAK0805075.1"/>
    </source>
</evidence>
<comment type="similarity">
    <text evidence="1">Belongs to the helicase family.</text>
</comment>
<keyword evidence="1" id="KW-0233">DNA recombination</keyword>
<keyword evidence="1" id="KW-0227">DNA damage</keyword>
<comment type="catalytic activity">
    <reaction evidence="1">
        <text>ATP + H2O = ADP + phosphate + H(+)</text>
        <dbReference type="Rhea" id="RHEA:13065"/>
        <dbReference type="ChEBI" id="CHEBI:15377"/>
        <dbReference type="ChEBI" id="CHEBI:15378"/>
        <dbReference type="ChEBI" id="CHEBI:30616"/>
        <dbReference type="ChEBI" id="CHEBI:43474"/>
        <dbReference type="ChEBI" id="CHEBI:456216"/>
        <dbReference type="EC" id="5.6.2.3"/>
    </reaction>
</comment>
<dbReference type="SUPFAM" id="SSF52540">
    <property type="entry name" value="P-loop containing nucleoside triphosphate hydrolases"/>
    <property type="match status" value="1"/>
</dbReference>
<dbReference type="Proteomes" id="UP001189429">
    <property type="component" value="Unassembled WGS sequence"/>
</dbReference>
<feature type="compositionally biased region" description="Low complexity" evidence="2">
    <location>
        <begin position="670"/>
        <end position="679"/>
    </location>
</feature>
<keyword evidence="1" id="KW-0347">Helicase</keyword>
<gene>
    <name evidence="4" type="ORF">PCOR1329_LOCUS11708</name>
</gene>
<feature type="domain" description="DNA helicase Pif1-like DEAD-box helicase" evidence="3">
    <location>
        <begin position="854"/>
        <end position="1002"/>
    </location>
</feature>